<evidence type="ECO:0000256" key="8">
    <source>
        <dbReference type="SAM" id="Phobius"/>
    </source>
</evidence>
<dbReference type="GO" id="GO:0016887">
    <property type="term" value="F:ATP hydrolysis activity"/>
    <property type="evidence" value="ECO:0007669"/>
    <property type="project" value="InterPro"/>
</dbReference>
<keyword evidence="5 11" id="KW-0067">ATP-binding</keyword>
<dbReference type="InterPro" id="IPR027417">
    <property type="entry name" value="P-loop_NTPase"/>
</dbReference>
<dbReference type="PROSITE" id="PS50893">
    <property type="entry name" value="ABC_TRANSPORTER_2"/>
    <property type="match status" value="1"/>
</dbReference>
<dbReference type="PROSITE" id="PS00211">
    <property type="entry name" value="ABC_TRANSPORTER_1"/>
    <property type="match status" value="1"/>
</dbReference>
<dbReference type="InterPro" id="IPR039421">
    <property type="entry name" value="Type_1_exporter"/>
</dbReference>
<evidence type="ECO:0000259" key="9">
    <source>
        <dbReference type="PROSITE" id="PS50893"/>
    </source>
</evidence>
<dbReference type="EMBL" id="JALEMU010000047">
    <property type="protein sequence ID" value="MCI5755229.1"/>
    <property type="molecule type" value="Genomic_DNA"/>
</dbReference>
<organism evidence="11 12">
    <name type="scientific">Candidatus Colimorpha enterica</name>
    <dbReference type="NCBI Taxonomy" id="3083063"/>
    <lineage>
        <taxon>Bacteria</taxon>
        <taxon>Pseudomonadati</taxon>
        <taxon>Bacteroidota</taxon>
        <taxon>Bacteroidia</taxon>
        <taxon>Bacteroidales</taxon>
        <taxon>Candidatus Colimorpha</taxon>
    </lineage>
</organism>
<keyword evidence="4" id="KW-0547">Nucleotide-binding</keyword>
<dbReference type="GO" id="GO:0015421">
    <property type="term" value="F:ABC-type oligopeptide transporter activity"/>
    <property type="evidence" value="ECO:0007669"/>
    <property type="project" value="TreeGrafter"/>
</dbReference>
<dbReference type="PANTHER" id="PTHR43394:SF1">
    <property type="entry name" value="ATP-BINDING CASSETTE SUB-FAMILY B MEMBER 10, MITOCHONDRIAL"/>
    <property type="match status" value="1"/>
</dbReference>
<comment type="caution">
    <text evidence="11">The sequence shown here is derived from an EMBL/GenBank/DDBJ whole genome shotgun (WGS) entry which is preliminary data.</text>
</comment>
<feature type="domain" description="ABC transmembrane type-1" evidence="10">
    <location>
        <begin position="20"/>
        <end position="299"/>
    </location>
</feature>
<dbReference type="PANTHER" id="PTHR43394">
    <property type="entry name" value="ATP-DEPENDENT PERMEASE MDL1, MITOCHONDRIAL"/>
    <property type="match status" value="1"/>
</dbReference>
<dbReference type="GO" id="GO:0005886">
    <property type="term" value="C:plasma membrane"/>
    <property type="evidence" value="ECO:0007669"/>
    <property type="project" value="UniProtKB-SubCell"/>
</dbReference>
<proteinExistence type="predicted"/>
<feature type="transmembrane region" description="Helical" evidence="8">
    <location>
        <begin position="53"/>
        <end position="74"/>
    </location>
</feature>
<sequence length="571" mass="63787">MLKRFCTYYKPHLKIFTADMAAAFLLSVCTMIYPLITRQMLIDFIPNREVKLLVIWAAVLLGIYLVKYFLNYFVTYYGHVMGVDMQATMRRDVFSHLETLPLSYFDDNKTGTIMSRIINDLMDVSELAHHGPEDLFLSIVMLVGSFIVMGSIYMPLTLIIYSLLPFMVFFALKKQKKMKDAFAASKKEVGEVNATLENSISGIRVSKAYTNSEREKELFERGNSRFVGARSLAYKAMAEFYSGMNLGMDVLRVAMYVAGGLFVFYGKIDIADFTAFSLYISLFISPIERLVGFIEQYQNGMTGFRRFIEIMDCKPESDKPGASLLENVKGDVSFENVSFSYPDGKKVLDGLSFDIEAGKTLALVGPSGGGKTTICHLIPRFYEVCGGRITIDGHDTRDVTLESLRKNIGIVSQDVFLFDSTIYDNIAYGCPDATREQIERASELANISDYIASLPEGYDTLVGERGVRLSGGQKQRIAIARVFLKNPPILILDEATSALDNVTEMLIQKSLSELCRGRTTIVVAHRLTTVKNADEILVITDDGIAERGTHTGLLEYGGIYAGLWRGTAEEQ</sequence>
<dbReference type="FunFam" id="3.40.50.300:FF:000287">
    <property type="entry name" value="Multidrug ABC transporter ATP-binding protein"/>
    <property type="match status" value="1"/>
</dbReference>
<feature type="transmembrane region" description="Helical" evidence="8">
    <location>
        <begin position="250"/>
        <end position="268"/>
    </location>
</feature>
<dbReference type="CDD" id="cd03251">
    <property type="entry name" value="ABCC_MsbA"/>
    <property type="match status" value="1"/>
</dbReference>
<evidence type="ECO:0000256" key="5">
    <source>
        <dbReference type="ARBA" id="ARBA00022840"/>
    </source>
</evidence>
<evidence type="ECO:0000313" key="12">
    <source>
        <dbReference type="Proteomes" id="UP001139365"/>
    </source>
</evidence>
<dbReference type="CDD" id="cd18549">
    <property type="entry name" value="ABC_6TM_YwjA_like"/>
    <property type="match status" value="1"/>
</dbReference>
<dbReference type="PROSITE" id="PS50929">
    <property type="entry name" value="ABC_TM1F"/>
    <property type="match status" value="1"/>
</dbReference>
<gene>
    <name evidence="11" type="ORF">MR241_02910</name>
</gene>
<dbReference type="Gene3D" id="3.40.50.300">
    <property type="entry name" value="P-loop containing nucleotide triphosphate hydrolases"/>
    <property type="match status" value="1"/>
</dbReference>
<evidence type="ECO:0000256" key="3">
    <source>
        <dbReference type="ARBA" id="ARBA00022692"/>
    </source>
</evidence>
<dbReference type="AlphaFoldDB" id="A0AAE3FG02"/>
<dbReference type="SUPFAM" id="SSF52540">
    <property type="entry name" value="P-loop containing nucleoside triphosphate hydrolases"/>
    <property type="match status" value="1"/>
</dbReference>
<dbReference type="GO" id="GO:0005524">
    <property type="term" value="F:ATP binding"/>
    <property type="evidence" value="ECO:0007669"/>
    <property type="project" value="UniProtKB-KW"/>
</dbReference>
<keyword evidence="2" id="KW-0813">Transport</keyword>
<dbReference type="InterPro" id="IPR011527">
    <property type="entry name" value="ABC1_TM_dom"/>
</dbReference>
<dbReference type="Pfam" id="PF00005">
    <property type="entry name" value="ABC_tran"/>
    <property type="match status" value="1"/>
</dbReference>
<comment type="subcellular location">
    <subcellularLocation>
        <location evidence="1">Cell membrane</location>
        <topology evidence="1">Multi-pass membrane protein</topology>
    </subcellularLocation>
</comment>
<dbReference type="SMART" id="SM00382">
    <property type="entry name" value="AAA"/>
    <property type="match status" value="1"/>
</dbReference>
<evidence type="ECO:0000256" key="6">
    <source>
        <dbReference type="ARBA" id="ARBA00022989"/>
    </source>
</evidence>
<feature type="transmembrane region" description="Helical" evidence="8">
    <location>
        <begin position="139"/>
        <end position="172"/>
    </location>
</feature>
<dbReference type="Pfam" id="PF00664">
    <property type="entry name" value="ABC_membrane"/>
    <property type="match status" value="1"/>
</dbReference>
<reference evidence="11 12" key="1">
    <citation type="submission" date="2022-03" db="EMBL/GenBank/DDBJ databases">
        <title>Metagenome-assembled genomes from swine fecal metagenomes.</title>
        <authorList>
            <person name="Holman D.B."/>
            <person name="Kommadath A."/>
        </authorList>
    </citation>
    <scope>NUCLEOTIDE SEQUENCE [LARGE SCALE GENOMIC DNA]</scope>
    <source>
        <strain evidence="11">SUG147</strain>
    </source>
</reference>
<evidence type="ECO:0000259" key="10">
    <source>
        <dbReference type="PROSITE" id="PS50929"/>
    </source>
</evidence>
<name>A0AAE3FG02_9BACT</name>
<feature type="transmembrane region" description="Helical" evidence="8">
    <location>
        <begin position="20"/>
        <end position="41"/>
    </location>
</feature>
<evidence type="ECO:0000256" key="7">
    <source>
        <dbReference type="ARBA" id="ARBA00023136"/>
    </source>
</evidence>
<dbReference type="InterPro" id="IPR003593">
    <property type="entry name" value="AAA+_ATPase"/>
</dbReference>
<evidence type="ECO:0000256" key="1">
    <source>
        <dbReference type="ARBA" id="ARBA00004651"/>
    </source>
</evidence>
<dbReference type="InterPro" id="IPR003439">
    <property type="entry name" value="ABC_transporter-like_ATP-bd"/>
</dbReference>
<dbReference type="InterPro" id="IPR036640">
    <property type="entry name" value="ABC1_TM_sf"/>
</dbReference>
<dbReference type="Proteomes" id="UP001139365">
    <property type="component" value="Unassembled WGS sequence"/>
</dbReference>
<keyword evidence="3 8" id="KW-0812">Transmembrane</keyword>
<evidence type="ECO:0000256" key="2">
    <source>
        <dbReference type="ARBA" id="ARBA00022448"/>
    </source>
</evidence>
<keyword evidence="6 8" id="KW-1133">Transmembrane helix</keyword>
<accession>A0AAE3FG02</accession>
<dbReference type="InterPro" id="IPR017871">
    <property type="entry name" value="ABC_transporter-like_CS"/>
</dbReference>
<evidence type="ECO:0000256" key="4">
    <source>
        <dbReference type="ARBA" id="ARBA00022741"/>
    </source>
</evidence>
<dbReference type="Gene3D" id="1.20.1560.10">
    <property type="entry name" value="ABC transporter type 1, transmembrane domain"/>
    <property type="match status" value="1"/>
</dbReference>
<evidence type="ECO:0000313" key="11">
    <source>
        <dbReference type="EMBL" id="MCI5755229.1"/>
    </source>
</evidence>
<protein>
    <submittedName>
        <fullName evidence="11">ABC transporter ATP-binding protein/permease</fullName>
    </submittedName>
</protein>
<keyword evidence="7 8" id="KW-0472">Membrane</keyword>
<feature type="domain" description="ABC transporter" evidence="9">
    <location>
        <begin position="332"/>
        <end position="566"/>
    </location>
</feature>
<dbReference type="SUPFAM" id="SSF90123">
    <property type="entry name" value="ABC transporter transmembrane region"/>
    <property type="match status" value="1"/>
</dbReference>